<dbReference type="InterPro" id="IPR013249">
    <property type="entry name" value="RNA_pol_sigma70_r4_t2"/>
</dbReference>
<evidence type="ECO:0000256" key="3">
    <source>
        <dbReference type="ARBA" id="ARBA00023082"/>
    </source>
</evidence>
<name>A0A2W5DW51_9BURK</name>
<dbReference type="NCBIfam" id="TIGR02937">
    <property type="entry name" value="sigma70-ECF"/>
    <property type="match status" value="1"/>
</dbReference>
<keyword evidence="2" id="KW-0805">Transcription regulation</keyword>
<dbReference type="EMBL" id="QFOD01000007">
    <property type="protein sequence ID" value="PZP32820.1"/>
    <property type="molecule type" value="Genomic_DNA"/>
</dbReference>
<dbReference type="Proteomes" id="UP000249633">
    <property type="component" value="Unassembled WGS sequence"/>
</dbReference>
<proteinExistence type="inferred from homology"/>
<dbReference type="PANTHER" id="PTHR43133:SF25">
    <property type="entry name" value="RNA POLYMERASE SIGMA FACTOR RFAY-RELATED"/>
    <property type="match status" value="1"/>
</dbReference>
<evidence type="ECO:0000256" key="4">
    <source>
        <dbReference type="ARBA" id="ARBA00023163"/>
    </source>
</evidence>
<evidence type="ECO:0000259" key="6">
    <source>
        <dbReference type="Pfam" id="PF08281"/>
    </source>
</evidence>
<gene>
    <name evidence="8" type="ORF">DI603_09045</name>
</gene>
<dbReference type="Pfam" id="PF08281">
    <property type="entry name" value="Sigma70_r4_2"/>
    <property type="match status" value="1"/>
</dbReference>
<dbReference type="AlphaFoldDB" id="A0A2W5DW51"/>
<evidence type="ECO:0000256" key="2">
    <source>
        <dbReference type="ARBA" id="ARBA00023015"/>
    </source>
</evidence>
<dbReference type="PANTHER" id="PTHR43133">
    <property type="entry name" value="RNA POLYMERASE ECF-TYPE SIGMA FACTO"/>
    <property type="match status" value="1"/>
</dbReference>
<evidence type="ECO:0000313" key="9">
    <source>
        <dbReference type="Proteomes" id="UP000249633"/>
    </source>
</evidence>
<sequence length="174" mass="19627">MADPSEMLAWLPRLRRYARVLRRSREDADDLVQDTLERAWSRAGLWQGVSDMRSWLFSIMHNLHVDGLRRGRLDMVDLDDEPPELPVAAPQTDRLVMRDLGAALESLPPEQREVVLLVALEGMAYAEVAQTLDIPIGTVMSRLSRGRERLRAHLDGEGGQGQPQPLKLIRGSKS</sequence>
<accession>A0A2W5DW51</accession>
<protein>
    <submittedName>
        <fullName evidence="8">RNA polymerase subunit sigma-24</fullName>
    </submittedName>
</protein>
<dbReference type="CDD" id="cd06171">
    <property type="entry name" value="Sigma70_r4"/>
    <property type="match status" value="1"/>
</dbReference>
<keyword evidence="4" id="KW-0804">Transcription</keyword>
<comment type="similarity">
    <text evidence="1">Belongs to the sigma-70 factor family. ECF subfamily.</text>
</comment>
<feature type="domain" description="RNA polymerase sigma factor 70 region 4 type 2" evidence="6">
    <location>
        <begin position="99"/>
        <end position="150"/>
    </location>
</feature>
<evidence type="ECO:0000259" key="7">
    <source>
        <dbReference type="Pfam" id="PF22029"/>
    </source>
</evidence>
<feature type="region of interest" description="Disordered" evidence="5">
    <location>
        <begin position="154"/>
        <end position="174"/>
    </location>
</feature>
<reference evidence="8 9" key="1">
    <citation type="submission" date="2017-08" db="EMBL/GenBank/DDBJ databases">
        <title>Infants hospitalized years apart are colonized by the same room-sourced microbial strains.</title>
        <authorList>
            <person name="Brooks B."/>
            <person name="Olm M.R."/>
            <person name="Firek B.A."/>
            <person name="Baker R."/>
            <person name="Thomas B.C."/>
            <person name="Morowitz M.J."/>
            <person name="Banfield J.F."/>
        </authorList>
    </citation>
    <scope>NUCLEOTIDE SEQUENCE [LARGE SCALE GENOMIC DNA]</scope>
    <source>
        <strain evidence="8">S2_012_000_R2_81</strain>
    </source>
</reference>
<dbReference type="Pfam" id="PF22029">
    <property type="entry name" value="PhyR_sigma2"/>
    <property type="match status" value="1"/>
</dbReference>
<dbReference type="InterPro" id="IPR013324">
    <property type="entry name" value="RNA_pol_sigma_r3/r4-like"/>
</dbReference>
<evidence type="ECO:0000256" key="1">
    <source>
        <dbReference type="ARBA" id="ARBA00010641"/>
    </source>
</evidence>
<dbReference type="Gene3D" id="1.10.10.10">
    <property type="entry name" value="Winged helix-like DNA-binding domain superfamily/Winged helix DNA-binding domain"/>
    <property type="match status" value="1"/>
</dbReference>
<dbReference type="SUPFAM" id="SSF88946">
    <property type="entry name" value="Sigma2 domain of RNA polymerase sigma factors"/>
    <property type="match status" value="1"/>
</dbReference>
<organism evidence="8 9">
    <name type="scientific">Roseateles depolymerans</name>
    <dbReference type="NCBI Taxonomy" id="76731"/>
    <lineage>
        <taxon>Bacteria</taxon>
        <taxon>Pseudomonadati</taxon>
        <taxon>Pseudomonadota</taxon>
        <taxon>Betaproteobacteria</taxon>
        <taxon>Burkholderiales</taxon>
        <taxon>Sphaerotilaceae</taxon>
        <taxon>Roseateles</taxon>
    </lineage>
</organism>
<dbReference type="GO" id="GO:0006352">
    <property type="term" value="P:DNA-templated transcription initiation"/>
    <property type="evidence" value="ECO:0007669"/>
    <property type="project" value="InterPro"/>
</dbReference>
<evidence type="ECO:0000313" key="8">
    <source>
        <dbReference type="EMBL" id="PZP32820.1"/>
    </source>
</evidence>
<dbReference type="InterPro" id="IPR014284">
    <property type="entry name" value="RNA_pol_sigma-70_dom"/>
</dbReference>
<dbReference type="InterPro" id="IPR013325">
    <property type="entry name" value="RNA_pol_sigma_r2"/>
</dbReference>
<dbReference type="InterPro" id="IPR039425">
    <property type="entry name" value="RNA_pol_sigma-70-like"/>
</dbReference>
<comment type="caution">
    <text evidence="8">The sequence shown here is derived from an EMBL/GenBank/DDBJ whole genome shotgun (WGS) entry which is preliminary data.</text>
</comment>
<dbReference type="InterPro" id="IPR036388">
    <property type="entry name" value="WH-like_DNA-bd_sf"/>
</dbReference>
<dbReference type="GO" id="GO:0016987">
    <property type="term" value="F:sigma factor activity"/>
    <property type="evidence" value="ECO:0007669"/>
    <property type="project" value="UniProtKB-KW"/>
</dbReference>
<dbReference type="SUPFAM" id="SSF88659">
    <property type="entry name" value="Sigma3 and sigma4 domains of RNA polymerase sigma factors"/>
    <property type="match status" value="1"/>
</dbReference>
<dbReference type="InterPro" id="IPR053866">
    <property type="entry name" value="PhyR_sigma2"/>
</dbReference>
<dbReference type="GO" id="GO:0003677">
    <property type="term" value="F:DNA binding"/>
    <property type="evidence" value="ECO:0007669"/>
    <property type="project" value="InterPro"/>
</dbReference>
<dbReference type="Gene3D" id="1.10.1740.10">
    <property type="match status" value="1"/>
</dbReference>
<feature type="domain" description="PhyR sigma2" evidence="7">
    <location>
        <begin position="10"/>
        <end position="61"/>
    </location>
</feature>
<keyword evidence="3" id="KW-0731">Sigma factor</keyword>
<evidence type="ECO:0000256" key="5">
    <source>
        <dbReference type="SAM" id="MobiDB-lite"/>
    </source>
</evidence>